<sequence>MESIQVGHSPPGVLFKKKNGLLYDENVEAEQKQELNEKIQVPQNGFDVLVSEWMGYCLLYESMLSSVLYARDHFLKPGGAILPDTATILAGFGKGGTSLPFWENVYGFNMSCIVKEVTLTSARFPVVGVLASQDIVTETAVLHSFHLASMKESEMDFTASFELRLSESSATVPGVTWCFGIVLWFDTGFTNRFCKEKPVVLSTSPFSTPTHWSQTIFTFEEPIAMAKEESTLVSSASAGTDECPATMLRCRISIVRTSEHRIMDISVETTAISSDGRKRSWPVQIFNL</sequence>
<dbReference type="Gene3D" id="2.70.160.11">
    <property type="entry name" value="Hnrnp arginine n-methyltransferase1"/>
    <property type="match status" value="1"/>
</dbReference>
<reference evidence="8 9" key="1">
    <citation type="journal article" date="2019" name="Sci. Rep.">
        <title>A high-quality genome of Eragrostis curvula grass provides insights into Poaceae evolution and supports new strategies to enhance forage quality.</title>
        <authorList>
            <person name="Carballo J."/>
            <person name="Santos B.A.C.M."/>
            <person name="Zappacosta D."/>
            <person name="Garbus I."/>
            <person name="Selva J.P."/>
            <person name="Gallo C.A."/>
            <person name="Diaz A."/>
            <person name="Albertini E."/>
            <person name="Caccamo M."/>
            <person name="Echenique V."/>
        </authorList>
    </citation>
    <scope>NUCLEOTIDE SEQUENCE [LARGE SCALE GENOMIC DNA]</scope>
    <source>
        <strain evidence="9">cv. Victoria</strain>
        <tissue evidence="8">Leaf</tissue>
    </source>
</reference>
<evidence type="ECO:0000259" key="7">
    <source>
        <dbReference type="Pfam" id="PF22528"/>
    </source>
</evidence>
<dbReference type="GO" id="GO:0005737">
    <property type="term" value="C:cytoplasm"/>
    <property type="evidence" value="ECO:0007669"/>
    <property type="project" value="UniProtKB-SubCell"/>
</dbReference>
<name>A0A5J9ST06_9POAL</name>
<keyword evidence="6" id="KW-0949">S-adenosyl-L-methionine</keyword>
<keyword evidence="9" id="KW-1185">Reference proteome</keyword>
<dbReference type="Gramene" id="TVU02119">
    <property type="protein sequence ID" value="TVU02119"/>
    <property type="gene ID" value="EJB05_52386"/>
</dbReference>
<evidence type="ECO:0000313" key="8">
    <source>
        <dbReference type="EMBL" id="TVU02119.1"/>
    </source>
</evidence>
<dbReference type="Gene3D" id="3.40.50.150">
    <property type="entry name" value="Vaccinia Virus protein VP39"/>
    <property type="match status" value="1"/>
</dbReference>
<evidence type="ECO:0000313" key="9">
    <source>
        <dbReference type="Proteomes" id="UP000324897"/>
    </source>
</evidence>
<comment type="caution">
    <text evidence="8">The sequence shown here is derived from an EMBL/GenBank/DDBJ whole genome shotgun (WGS) entry which is preliminary data.</text>
</comment>
<proteinExistence type="predicted"/>
<dbReference type="PANTHER" id="PTHR11006">
    <property type="entry name" value="PROTEIN ARGININE N-METHYLTRANSFERASE"/>
    <property type="match status" value="1"/>
</dbReference>
<dbReference type="GO" id="GO:0005634">
    <property type="term" value="C:nucleus"/>
    <property type="evidence" value="ECO:0007669"/>
    <property type="project" value="TreeGrafter"/>
</dbReference>
<dbReference type="PANTHER" id="PTHR11006:SF89">
    <property type="entry name" value="PROTEIN ARGININE N-METHYLTRANSFERASE 3-RELATED"/>
    <property type="match status" value="1"/>
</dbReference>
<keyword evidence="4" id="KW-0489">Methyltransferase</keyword>
<dbReference type="GO" id="GO:0032259">
    <property type="term" value="P:methylation"/>
    <property type="evidence" value="ECO:0007669"/>
    <property type="project" value="UniProtKB-KW"/>
</dbReference>
<keyword evidence="5" id="KW-0808">Transferase</keyword>
<dbReference type="EMBL" id="RWGY01000360">
    <property type="protein sequence ID" value="TVU02119.1"/>
    <property type="molecule type" value="Genomic_DNA"/>
</dbReference>
<dbReference type="InterPro" id="IPR029063">
    <property type="entry name" value="SAM-dependent_MTases_sf"/>
</dbReference>
<dbReference type="InterPro" id="IPR055135">
    <property type="entry name" value="PRMT_dom"/>
</dbReference>
<keyword evidence="3" id="KW-0963">Cytoplasm</keyword>
<dbReference type="OrthoDB" id="7848332at2759"/>
<organism evidence="8 9">
    <name type="scientific">Eragrostis curvula</name>
    <name type="common">weeping love grass</name>
    <dbReference type="NCBI Taxonomy" id="38414"/>
    <lineage>
        <taxon>Eukaryota</taxon>
        <taxon>Viridiplantae</taxon>
        <taxon>Streptophyta</taxon>
        <taxon>Embryophyta</taxon>
        <taxon>Tracheophyta</taxon>
        <taxon>Spermatophyta</taxon>
        <taxon>Magnoliopsida</taxon>
        <taxon>Liliopsida</taxon>
        <taxon>Poales</taxon>
        <taxon>Poaceae</taxon>
        <taxon>PACMAD clade</taxon>
        <taxon>Chloridoideae</taxon>
        <taxon>Eragrostideae</taxon>
        <taxon>Eragrostidinae</taxon>
        <taxon>Eragrostis</taxon>
    </lineage>
</organism>
<evidence type="ECO:0000256" key="3">
    <source>
        <dbReference type="ARBA" id="ARBA00022490"/>
    </source>
</evidence>
<gene>
    <name evidence="8" type="ORF">EJB05_52386</name>
</gene>
<dbReference type="GO" id="GO:0042054">
    <property type="term" value="F:histone methyltransferase activity"/>
    <property type="evidence" value="ECO:0007669"/>
    <property type="project" value="TreeGrafter"/>
</dbReference>
<evidence type="ECO:0000256" key="6">
    <source>
        <dbReference type="ARBA" id="ARBA00022691"/>
    </source>
</evidence>
<dbReference type="Proteomes" id="UP000324897">
    <property type="component" value="Unassembled WGS sequence"/>
</dbReference>
<evidence type="ECO:0000256" key="2">
    <source>
        <dbReference type="ARBA" id="ARBA00011925"/>
    </source>
</evidence>
<evidence type="ECO:0000256" key="1">
    <source>
        <dbReference type="ARBA" id="ARBA00004496"/>
    </source>
</evidence>
<evidence type="ECO:0000256" key="4">
    <source>
        <dbReference type="ARBA" id="ARBA00022603"/>
    </source>
</evidence>
<comment type="subcellular location">
    <subcellularLocation>
        <location evidence="1">Cytoplasm</location>
    </subcellularLocation>
</comment>
<dbReference type="GO" id="GO:0035242">
    <property type="term" value="F:protein-arginine omega-N asymmetric methyltransferase activity"/>
    <property type="evidence" value="ECO:0007669"/>
    <property type="project" value="UniProtKB-EC"/>
</dbReference>
<feature type="domain" description="Protein arginine N-methyltransferase" evidence="7">
    <location>
        <begin position="98"/>
        <end position="230"/>
    </location>
</feature>
<dbReference type="Pfam" id="PF22528">
    <property type="entry name" value="PRMT_C"/>
    <property type="match status" value="1"/>
</dbReference>
<evidence type="ECO:0000256" key="5">
    <source>
        <dbReference type="ARBA" id="ARBA00022679"/>
    </source>
</evidence>
<feature type="non-terminal residue" evidence="8">
    <location>
        <position position="1"/>
    </location>
</feature>
<dbReference type="FunFam" id="2.70.160.11:FF:000015">
    <property type="entry name" value="Probable protein arginine N-methyltransferase 3"/>
    <property type="match status" value="1"/>
</dbReference>
<protein>
    <recommendedName>
        <fullName evidence="2">type I protein arginine methyltransferase</fullName>
        <ecNumber evidence="2">2.1.1.319</ecNumber>
    </recommendedName>
</protein>
<accession>A0A5J9ST06</accession>
<dbReference type="SUPFAM" id="SSF53335">
    <property type="entry name" value="S-adenosyl-L-methionine-dependent methyltransferases"/>
    <property type="match status" value="1"/>
</dbReference>
<dbReference type="AlphaFoldDB" id="A0A5J9ST06"/>
<dbReference type="EC" id="2.1.1.319" evidence="2"/>
<dbReference type="InterPro" id="IPR025799">
    <property type="entry name" value="Arg_MeTrfase"/>
</dbReference>